<organism evidence="5 6">
    <name type="scientific">Candidatus Ornithospirochaeta stercoripullorum</name>
    <dbReference type="NCBI Taxonomy" id="2840899"/>
    <lineage>
        <taxon>Bacteria</taxon>
        <taxon>Pseudomonadati</taxon>
        <taxon>Spirochaetota</taxon>
        <taxon>Spirochaetia</taxon>
        <taxon>Spirochaetales</taxon>
        <taxon>Spirochaetaceae</taxon>
        <taxon>Spirochaetaceae incertae sedis</taxon>
        <taxon>Candidatus Ornithospirochaeta</taxon>
    </lineage>
</organism>
<feature type="binding site" evidence="4">
    <location>
        <position position="136"/>
    </location>
    <ligand>
        <name>D-ribulose 5-phosphate</name>
        <dbReference type="ChEBI" id="CHEBI:58121"/>
    </ligand>
</feature>
<dbReference type="GO" id="GO:0004751">
    <property type="term" value="F:ribose-5-phosphate isomerase activity"/>
    <property type="evidence" value="ECO:0007669"/>
    <property type="project" value="UniProtKB-EC"/>
</dbReference>
<keyword evidence="2 5" id="KW-0413">Isomerase</keyword>
<dbReference type="PANTHER" id="PTHR30345:SF0">
    <property type="entry name" value="DNA DAMAGE-REPAIR_TOLERATION PROTEIN DRT102"/>
    <property type="match status" value="1"/>
</dbReference>
<accession>A0A9D9E2S8</accession>
<dbReference type="AlphaFoldDB" id="A0A9D9E2S8"/>
<dbReference type="NCBIfam" id="NF004051">
    <property type="entry name" value="PRK05571.1"/>
    <property type="match status" value="1"/>
</dbReference>
<dbReference type="InterPro" id="IPR003500">
    <property type="entry name" value="RpiB_LacA_LacB"/>
</dbReference>
<evidence type="ECO:0000256" key="2">
    <source>
        <dbReference type="ARBA" id="ARBA00023235"/>
    </source>
</evidence>
<gene>
    <name evidence="5" type="primary">rpiB</name>
    <name evidence="5" type="ORF">IAA97_07830</name>
</gene>
<dbReference type="PANTHER" id="PTHR30345">
    <property type="entry name" value="RIBOSE-5-PHOSPHATE ISOMERASE B"/>
    <property type="match status" value="1"/>
</dbReference>
<feature type="binding site" evidence="4">
    <location>
        <position position="109"/>
    </location>
    <ligand>
        <name>D-ribulose 5-phosphate</name>
        <dbReference type="ChEBI" id="CHEBI:58121"/>
    </ligand>
</feature>
<dbReference type="Proteomes" id="UP000823615">
    <property type="component" value="Unassembled WGS sequence"/>
</dbReference>
<feature type="active site" description="Proton donor" evidence="3">
    <location>
        <position position="98"/>
    </location>
</feature>
<evidence type="ECO:0000313" key="6">
    <source>
        <dbReference type="Proteomes" id="UP000823615"/>
    </source>
</evidence>
<dbReference type="EC" id="5.3.1.6" evidence="5"/>
<feature type="binding site" evidence="4">
    <location>
        <position position="132"/>
    </location>
    <ligand>
        <name>D-ribulose 5-phosphate</name>
        <dbReference type="ChEBI" id="CHEBI:58121"/>
    </ligand>
</feature>
<proteinExistence type="inferred from homology"/>
<reference evidence="5" key="2">
    <citation type="journal article" date="2021" name="PeerJ">
        <title>Extensive microbial diversity within the chicken gut microbiome revealed by metagenomics and culture.</title>
        <authorList>
            <person name="Gilroy R."/>
            <person name="Ravi A."/>
            <person name="Getino M."/>
            <person name="Pursley I."/>
            <person name="Horton D.L."/>
            <person name="Alikhan N.F."/>
            <person name="Baker D."/>
            <person name="Gharbi K."/>
            <person name="Hall N."/>
            <person name="Watson M."/>
            <person name="Adriaenssens E.M."/>
            <person name="Foster-Nyarko E."/>
            <person name="Jarju S."/>
            <person name="Secka A."/>
            <person name="Antonio M."/>
            <person name="Oren A."/>
            <person name="Chaudhuri R.R."/>
            <person name="La Ragione R."/>
            <person name="Hildebrand F."/>
            <person name="Pallen M.J."/>
        </authorList>
    </citation>
    <scope>NUCLEOTIDE SEQUENCE</scope>
    <source>
        <strain evidence="5">7293</strain>
    </source>
</reference>
<evidence type="ECO:0000256" key="1">
    <source>
        <dbReference type="ARBA" id="ARBA00008754"/>
    </source>
</evidence>
<reference evidence="5" key="1">
    <citation type="submission" date="2020-10" db="EMBL/GenBank/DDBJ databases">
        <authorList>
            <person name="Gilroy R."/>
        </authorList>
    </citation>
    <scope>NUCLEOTIDE SEQUENCE</scope>
    <source>
        <strain evidence="5">7293</strain>
    </source>
</reference>
<feature type="binding site" evidence="4">
    <location>
        <begin position="8"/>
        <end position="9"/>
    </location>
    <ligand>
        <name>D-ribulose 5-phosphate</name>
        <dbReference type="ChEBI" id="CHEBI:58121"/>
    </ligand>
</feature>
<dbReference type="NCBIfam" id="TIGR01120">
    <property type="entry name" value="rpiB"/>
    <property type="match status" value="1"/>
</dbReference>
<evidence type="ECO:0000313" key="5">
    <source>
        <dbReference type="EMBL" id="MBO8436870.1"/>
    </source>
</evidence>
<feature type="active site" description="Proton acceptor" evidence="3">
    <location>
        <position position="65"/>
    </location>
</feature>
<dbReference type="InterPro" id="IPR004785">
    <property type="entry name" value="RpiB"/>
</dbReference>
<dbReference type="Gene3D" id="3.40.1400.10">
    <property type="entry name" value="Sugar-phosphate isomerase, RpiB/LacA/LacB"/>
    <property type="match status" value="1"/>
</dbReference>
<dbReference type="SUPFAM" id="SSF89623">
    <property type="entry name" value="Ribose/Galactose isomerase RpiB/AlsB"/>
    <property type="match status" value="1"/>
</dbReference>
<evidence type="ECO:0000256" key="4">
    <source>
        <dbReference type="PIRSR" id="PIRSR005384-2"/>
    </source>
</evidence>
<dbReference type="Pfam" id="PF02502">
    <property type="entry name" value="LacAB_rpiB"/>
    <property type="match status" value="1"/>
</dbReference>
<dbReference type="GO" id="GO:0005975">
    <property type="term" value="P:carbohydrate metabolic process"/>
    <property type="evidence" value="ECO:0007669"/>
    <property type="project" value="InterPro"/>
</dbReference>
<dbReference type="PIRSF" id="PIRSF005384">
    <property type="entry name" value="RpiB_LacA_B"/>
    <property type="match status" value="1"/>
</dbReference>
<protein>
    <submittedName>
        <fullName evidence="5">Ribose 5-phosphate isomerase B</fullName>
        <ecNumber evidence="5">5.3.1.6</ecNumber>
    </submittedName>
</protein>
<feature type="binding site" evidence="4">
    <location>
        <position position="99"/>
    </location>
    <ligand>
        <name>D-ribulose 5-phosphate</name>
        <dbReference type="ChEBI" id="CHEBI:58121"/>
    </ligand>
</feature>
<comment type="similarity">
    <text evidence="1">Belongs to the LacAB/RpiB family.</text>
</comment>
<name>A0A9D9E2S8_9SPIO</name>
<comment type="caution">
    <text evidence="5">The sequence shown here is derived from an EMBL/GenBank/DDBJ whole genome shotgun (WGS) entry which is preliminary data.</text>
</comment>
<feature type="binding site" evidence="4">
    <location>
        <begin position="66"/>
        <end position="70"/>
    </location>
    <ligand>
        <name>D-ribulose 5-phosphate</name>
        <dbReference type="ChEBI" id="CHEBI:58121"/>
    </ligand>
</feature>
<dbReference type="InterPro" id="IPR036569">
    <property type="entry name" value="RpiB_LacA_LacB_sf"/>
</dbReference>
<evidence type="ECO:0000256" key="3">
    <source>
        <dbReference type="PIRSR" id="PIRSR005384-1"/>
    </source>
</evidence>
<dbReference type="EMBL" id="JADIMT010000092">
    <property type="protein sequence ID" value="MBO8436870.1"/>
    <property type="molecule type" value="Genomic_DNA"/>
</dbReference>
<sequence length="146" mass="16127">MKCVLANDHGGVELAAELKKHLAERGIEVVYLGTDSTESVDYPDYAEKAVNEYRKGSYDFGILICGTGIGISISANKMKGIRCALPQNSYASEMTKRHNNANFIAFGGRIEYSEPVTAILDAYLDATFEGDRHQRRIDKMMALEGK</sequence>
<dbReference type="NCBIfam" id="TIGR00689">
    <property type="entry name" value="rpiB_lacA_lacB"/>
    <property type="match status" value="1"/>
</dbReference>